<dbReference type="OrthoDB" id="3226064at2759"/>
<dbReference type="CDD" id="cd09917">
    <property type="entry name" value="F-box_SF"/>
    <property type="match status" value="1"/>
</dbReference>
<keyword evidence="3" id="KW-1185">Reference proteome</keyword>
<accession>A8N2H8</accession>
<dbReference type="Gene3D" id="1.20.1280.50">
    <property type="match status" value="1"/>
</dbReference>
<dbReference type="HOGENOM" id="CLU_019366_3_0_1"/>
<feature type="domain" description="F-box" evidence="1">
    <location>
        <begin position="2"/>
        <end position="51"/>
    </location>
</feature>
<dbReference type="VEuPathDB" id="FungiDB:CC1G_01678"/>
<dbReference type="EMBL" id="AACS02000001">
    <property type="protein sequence ID" value="EAU92633.2"/>
    <property type="molecule type" value="Genomic_DNA"/>
</dbReference>
<dbReference type="PROSITE" id="PS50181">
    <property type="entry name" value="FBOX"/>
    <property type="match status" value="1"/>
</dbReference>
<dbReference type="InterPro" id="IPR036047">
    <property type="entry name" value="F-box-like_dom_sf"/>
</dbReference>
<dbReference type="RefSeq" id="XP_001828998.2">
    <property type="nucleotide sequence ID" value="XM_001828946.2"/>
</dbReference>
<dbReference type="KEGG" id="cci:CC1G_01678"/>
<comment type="caution">
    <text evidence="2">The sequence shown here is derived from an EMBL/GenBank/DDBJ whole genome shotgun (WGS) entry which is preliminary data.</text>
</comment>
<dbReference type="InterPro" id="IPR001810">
    <property type="entry name" value="F-box_dom"/>
</dbReference>
<evidence type="ECO:0000313" key="3">
    <source>
        <dbReference type="Proteomes" id="UP000001861"/>
    </source>
</evidence>
<dbReference type="Proteomes" id="UP000001861">
    <property type="component" value="Unassembled WGS sequence"/>
</dbReference>
<proteinExistence type="predicted"/>
<dbReference type="Pfam" id="PF12937">
    <property type="entry name" value="F-box-like"/>
    <property type="match status" value="1"/>
</dbReference>
<dbReference type="AlphaFoldDB" id="A8N2H8"/>
<dbReference type="eggNOG" id="ENOG502S8VJ">
    <property type="taxonomic scope" value="Eukaryota"/>
</dbReference>
<protein>
    <recommendedName>
        <fullName evidence="1">F-box domain-containing protein</fullName>
    </recommendedName>
</protein>
<dbReference type="OMA" id="CTHPKLA"/>
<dbReference type="SUPFAM" id="SSF81383">
    <property type="entry name" value="F-box domain"/>
    <property type="match status" value="1"/>
</dbReference>
<organism evidence="2 3">
    <name type="scientific">Coprinopsis cinerea (strain Okayama-7 / 130 / ATCC MYA-4618 / FGSC 9003)</name>
    <name type="common">Inky cap fungus</name>
    <name type="synonym">Hormographiella aspergillata</name>
    <dbReference type="NCBI Taxonomy" id="240176"/>
    <lineage>
        <taxon>Eukaryota</taxon>
        <taxon>Fungi</taxon>
        <taxon>Dikarya</taxon>
        <taxon>Basidiomycota</taxon>
        <taxon>Agaricomycotina</taxon>
        <taxon>Agaricomycetes</taxon>
        <taxon>Agaricomycetidae</taxon>
        <taxon>Agaricales</taxon>
        <taxon>Agaricineae</taxon>
        <taxon>Psathyrellaceae</taxon>
        <taxon>Coprinopsis</taxon>
    </lineage>
</organism>
<gene>
    <name evidence="2" type="ORF">CC1G_01678</name>
</gene>
<sequence>MASPIFNLPVEVLQRILLFCTPRDVSTFSRSCRATYSIVYQADDQHLWRELYLGHPLDNPYEVVQERRDHKLHARSVDKLNWKERLTEVVKAASLATSSQHPTMPDCTQAIRTFHTLLSELRVACRSKNGSLAECYNSRWLEDTLSGSLLLENPEEEDVSSEVAKQPSDMPLKRSRLRISLCKYFDNPSNVNVEDSPFYERRMTSRCFVYDLRNYTSSTRWGPFYPSGRPDWVHVDHLMTVVWMNVCELSAVNLPLPPRGIEAIRAFSAPGSDPKAEDWAGAEGTVLHLRPTLELSKLAPFPQDLGADSCASWTTGIYSFSDDGPRSSRMFSDPGFREAIRLLEVTLKLITPDEYKAYGRGAPDIPAESETDEHHPVLFFKGGSRGPHGAESIIRGLVFMDTEGFVKWRLFSVYDSTPQWRSVLRSSPRAYF</sequence>
<evidence type="ECO:0000313" key="2">
    <source>
        <dbReference type="EMBL" id="EAU92633.2"/>
    </source>
</evidence>
<dbReference type="InParanoid" id="A8N2H8"/>
<dbReference type="GeneID" id="6005424"/>
<name>A8N2H8_COPC7</name>
<evidence type="ECO:0000259" key="1">
    <source>
        <dbReference type="PROSITE" id="PS50181"/>
    </source>
</evidence>
<reference evidence="2 3" key="1">
    <citation type="journal article" date="2010" name="Proc. Natl. Acad. Sci. U.S.A.">
        <title>Insights into evolution of multicellular fungi from the assembled chromosomes of the mushroom Coprinopsis cinerea (Coprinus cinereus).</title>
        <authorList>
            <person name="Stajich J.E."/>
            <person name="Wilke S.K."/>
            <person name="Ahren D."/>
            <person name="Au C.H."/>
            <person name="Birren B.W."/>
            <person name="Borodovsky M."/>
            <person name="Burns C."/>
            <person name="Canback B."/>
            <person name="Casselton L.A."/>
            <person name="Cheng C.K."/>
            <person name="Deng J."/>
            <person name="Dietrich F.S."/>
            <person name="Fargo D.C."/>
            <person name="Farman M.L."/>
            <person name="Gathman A.C."/>
            <person name="Goldberg J."/>
            <person name="Guigo R."/>
            <person name="Hoegger P.J."/>
            <person name="Hooker J.B."/>
            <person name="Huggins A."/>
            <person name="James T.Y."/>
            <person name="Kamada T."/>
            <person name="Kilaru S."/>
            <person name="Kodira C."/>
            <person name="Kues U."/>
            <person name="Kupfer D."/>
            <person name="Kwan H.S."/>
            <person name="Lomsadze A."/>
            <person name="Li W."/>
            <person name="Lilly W.W."/>
            <person name="Ma L.J."/>
            <person name="Mackey A.J."/>
            <person name="Manning G."/>
            <person name="Martin F."/>
            <person name="Muraguchi H."/>
            <person name="Natvig D.O."/>
            <person name="Palmerini H."/>
            <person name="Ramesh M.A."/>
            <person name="Rehmeyer C.J."/>
            <person name="Roe B.A."/>
            <person name="Shenoy N."/>
            <person name="Stanke M."/>
            <person name="Ter-Hovhannisyan V."/>
            <person name="Tunlid A."/>
            <person name="Velagapudi R."/>
            <person name="Vision T.J."/>
            <person name="Zeng Q."/>
            <person name="Zolan M.E."/>
            <person name="Pukkila P.J."/>
        </authorList>
    </citation>
    <scope>NUCLEOTIDE SEQUENCE [LARGE SCALE GENOMIC DNA]</scope>
    <source>
        <strain evidence="3">Okayama-7 / 130 / ATCC MYA-4618 / FGSC 9003</strain>
    </source>
</reference>